<sequence>MEDLKVTANGYDFKPARAAMQRYVDNNLLSGISWAVMVGRDLVDVNCVGWADKEAQTPLRTDHIFRVFSNTKLITSCAVLLLFEEGKLGLDDGIEKFIPQLGNRKVLRPGATSLDDTEPTKSSITIRQLLSHSSGLSYGFFDPGTAIYKALNERGVHNPMTTLADMVDVLAGLPLIYQPGTSWEYSLATDVLGRLIEVISGQSFDKFIKLRILDPLGMVDTGFVVPEKDQGRLVAYYAGADLMEPMKPGLTRTDNSPFPGAYLRPIARLSGGGGLVSTLHDMVALIRSLLPGGPTLLKPETIAQMMTNQLPKGQWIRFATMGEQPGKAFTLAGGLIVKPTPFDHPDAAGELYWGGVAGTQWWISPKHNLAGVMMAQRQMAFVHPFAFEFKRLAYEAVKQGSKAPRLWLEIYRSSSLRTFAGTTITPPSKPPCSARRAWPDTAPCRRA</sequence>
<dbReference type="InterPro" id="IPR001466">
    <property type="entry name" value="Beta-lactam-related"/>
</dbReference>
<feature type="region of interest" description="Disordered" evidence="1">
    <location>
        <begin position="427"/>
        <end position="447"/>
    </location>
</feature>
<proteinExistence type="predicted"/>
<gene>
    <name evidence="3" type="ORF">V1286_002444</name>
</gene>
<dbReference type="InterPro" id="IPR050789">
    <property type="entry name" value="Diverse_Enzym_Activities"/>
</dbReference>
<accession>A0ABU8B8W1</accession>
<organism evidence="3 4">
    <name type="scientific">Bradyrhizobium algeriense</name>
    <dbReference type="NCBI Taxonomy" id="634784"/>
    <lineage>
        <taxon>Bacteria</taxon>
        <taxon>Pseudomonadati</taxon>
        <taxon>Pseudomonadota</taxon>
        <taxon>Alphaproteobacteria</taxon>
        <taxon>Hyphomicrobiales</taxon>
        <taxon>Nitrobacteraceae</taxon>
        <taxon>Bradyrhizobium</taxon>
    </lineage>
</organism>
<comment type="caution">
    <text evidence="3">The sequence shown here is derived from an EMBL/GenBank/DDBJ whole genome shotgun (WGS) entry which is preliminary data.</text>
</comment>
<protein>
    <submittedName>
        <fullName evidence="3">CubicO group peptidase (Beta-lactamase class C family)</fullName>
    </submittedName>
</protein>
<dbReference type="Pfam" id="PF00144">
    <property type="entry name" value="Beta-lactamase"/>
    <property type="match status" value="1"/>
</dbReference>
<keyword evidence="4" id="KW-1185">Reference proteome</keyword>
<evidence type="ECO:0000259" key="2">
    <source>
        <dbReference type="Pfam" id="PF00144"/>
    </source>
</evidence>
<reference evidence="3 4" key="1">
    <citation type="submission" date="2024-02" db="EMBL/GenBank/DDBJ databases">
        <title>Adaptive strategies in a cosmopolitan and abundant soil bacterium.</title>
        <authorList>
            <person name="Carini P."/>
        </authorList>
    </citation>
    <scope>NUCLEOTIDE SEQUENCE [LARGE SCALE GENOMIC DNA]</scope>
    <source>
        <strain evidence="3 4">AZCC 1608</strain>
    </source>
</reference>
<dbReference type="InterPro" id="IPR012338">
    <property type="entry name" value="Beta-lactam/transpept-like"/>
</dbReference>
<dbReference type="EMBL" id="JAZHRV010000001">
    <property type="protein sequence ID" value="MEH2554915.1"/>
    <property type="molecule type" value="Genomic_DNA"/>
</dbReference>
<dbReference type="SUPFAM" id="SSF56601">
    <property type="entry name" value="beta-lactamase/transpeptidase-like"/>
    <property type="match status" value="1"/>
</dbReference>
<evidence type="ECO:0000256" key="1">
    <source>
        <dbReference type="SAM" id="MobiDB-lite"/>
    </source>
</evidence>
<feature type="domain" description="Beta-lactamase-related" evidence="2">
    <location>
        <begin position="17"/>
        <end position="379"/>
    </location>
</feature>
<name>A0ABU8B8W1_9BRAD</name>
<dbReference type="RefSeq" id="WP_334479773.1">
    <property type="nucleotide sequence ID" value="NZ_JAZHRV010000001.1"/>
</dbReference>
<evidence type="ECO:0000313" key="3">
    <source>
        <dbReference type="EMBL" id="MEH2554915.1"/>
    </source>
</evidence>
<evidence type="ECO:0000313" key="4">
    <source>
        <dbReference type="Proteomes" id="UP001364224"/>
    </source>
</evidence>
<dbReference type="Proteomes" id="UP001364224">
    <property type="component" value="Unassembled WGS sequence"/>
</dbReference>
<dbReference type="Gene3D" id="3.40.710.10">
    <property type="entry name" value="DD-peptidase/beta-lactamase superfamily"/>
    <property type="match status" value="1"/>
</dbReference>
<dbReference type="PANTHER" id="PTHR43283:SF3">
    <property type="entry name" value="BETA-LACTAMASE FAMILY PROTEIN (AFU_ORTHOLOGUE AFUA_5G07500)"/>
    <property type="match status" value="1"/>
</dbReference>
<dbReference type="PANTHER" id="PTHR43283">
    <property type="entry name" value="BETA-LACTAMASE-RELATED"/>
    <property type="match status" value="1"/>
</dbReference>